<dbReference type="PROSITE" id="PS00012">
    <property type="entry name" value="PHOSPHOPANTETHEINE"/>
    <property type="match status" value="1"/>
</dbReference>
<dbReference type="OrthoDB" id="9778690at2"/>
<dbReference type="Gene3D" id="3.40.50.720">
    <property type="entry name" value="NAD(P)-binding Rossmann-like Domain"/>
    <property type="match status" value="1"/>
</dbReference>
<dbReference type="SMART" id="SM00823">
    <property type="entry name" value="PKS_PP"/>
    <property type="match status" value="1"/>
</dbReference>
<evidence type="ECO:0000256" key="3">
    <source>
        <dbReference type="SAM" id="MobiDB-lite"/>
    </source>
</evidence>
<dbReference type="PANTHER" id="PTHR43775:SF37">
    <property type="entry name" value="SI:DKEY-61P9.11"/>
    <property type="match status" value="1"/>
</dbReference>
<name>A0A6I3T4L7_9BURK</name>
<proteinExistence type="predicted"/>
<organism evidence="5 6">
    <name type="scientific">Pseudoduganella buxea</name>
    <dbReference type="NCBI Taxonomy" id="1949069"/>
    <lineage>
        <taxon>Bacteria</taxon>
        <taxon>Pseudomonadati</taxon>
        <taxon>Pseudomonadota</taxon>
        <taxon>Betaproteobacteria</taxon>
        <taxon>Burkholderiales</taxon>
        <taxon>Oxalobacteraceae</taxon>
        <taxon>Telluria group</taxon>
        <taxon>Pseudoduganella</taxon>
    </lineage>
</organism>
<dbReference type="Gene3D" id="1.10.1200.10">
    <property type="entry name" value="ACP-like"/>
    <property type="match status" value="1"/>
</dbReference>
<protein>
    <submittedName>
        <fullName evidence="5">SDR family NAD(P)-dependent oxidoreductase</fullName>
    </submittedName>
</protein>
<feature type="domain" description="Carrier" evidence="4">
    <location>
        <begin position="550"/>
        <end position="624"/>
    </location>
</feature>
<dbReference type="InterPro" id="IPR036291">
    <property type="entry name" value="NAD(P)-bd_dom_sf"/>
</dbReference>
<evidence type="ECO:0000313" key="5">
    <source>
        <dbReference type="EMBL" id="MTV56471.1"/>
    </source>
</evidence>
<dbReference type="Pfam" id="PF00550">
    <property type="entry name" value="PP-binding"/>
    <property type="match status" value="1"/>
</dbReference>
<dbReference type="AlphaFoldDB" id="A0A6I3T4L7"/>
<sequence length="644" mass="66347">ALATLAGTLAALHVRGADIAWQDVLAHEPVRPTPLPAYPFNRQSYWLAPRRDMAEAGHAAPAAMPVARCHRVVWEAAGGPATVPAASAQPAAWKIVAEPACRVAARLVERMTGAGIRVDRDKPSVDGTDAAHQPVPAQRWAGVVHVFAPAAGAAAGALLRSREALHTLRLAGASTALHLVTLGAQSIGPADDAADPALSAIWGLARGAAQELTAPRLRLADLPPVADMASIDSLLADMLAVAPLAEVAYRAGQRYQPVLQPLALLPAPARPYGDGCMLISGGLGGLALLLAEHLIGAGVRSIALLARRQPDTTETHRIAQWRAAGVSVHLLQADVADRQAVAAALAALRQGGIVVEGLFHLAGTLADRTVDSLDAAHLERVLRPKAEGIEVLCGLLEPAPRFAVLFSSLAAMLGAPAQANYAAANAFLDGYADLLRRRGVRATSIAWGPWGEAGMAARLASNGRNGKVGNVGRLRALASAAALGLVPALATGEATQVMVADLGLLEAQAPVSGAPLPALARALWQGKQAPAPARAAATATSPASQAEKLATMTDRVRVNVAALLGEDEQAIDATLPFERLGLDSLNILQLRNRLNTQFGTDFTAATFYKFSTCAALAAHLLDAAPEPGAAPPFPEAPGAPGAPP</sequence>
<dbReference type="InterPro" id="IPR050091">
    <property type="entry name" value="PKS_NRPS_Biosynth_Enz"/>
</dbReference>
<dbReference type="InterPro" id="IPR020806">
    <property type="entry name" value="PKS_PP-bd"/>
</dbReference>
<dbReference type="GO" id="GO:0031177">
    <property type="term" value="F:phosphopantetheine binding"/>
    <property type="evidence" value="ECO:0007669"/>
    <property type="project" value="InterPro"/>
</dbReference>
<dbReference type="SUPFAM" id="SSF47336">
    <property type="entry name" value="ACP-like"/>
    <property type="match status" value="1"/>
</dbReference>
<gene>
    <name evidence="5" type="ORF">GM672_27530</name>
</gene>
<dbReference type="InterPro" id="IPR057326">
    <property type="entry name" value="KR_dom"/>
</dbReference>
<dbReference type="Proteomes" id="UP000430634">
    <property type="component" value="Unassembled WGS sequence"/>
</dbReference>
<dbReference type="PROSITE" id="PS50075">
    <property type="entry name" value="CARRIER"/>
    <property type="match status" value="1"/>
</dbReference>
<dbReference type="GO" id="GO:0006633">
    <property type="term" value="P:fatty acid biosynthetic process"/>
    <property type="evidence" value="ECO:0007669"/>
    <property type="project" value="TreeGrafter"/>
</dbReference>
<feature type="non-terminal residue" evidence="5">
    <location>
        <position position="1"/>
    </location>
</feature>
<dbReference type="InterPro" id="IPR013968">
    <property type="entry name" value="PKS_KR"/>
</dbReference>
<feature type="non-terminal residue" evidence="5">
    <location>
        <position position="644"/>
    </location>
</feature>
<dbReference type="GO" id="GO:0004312">
    <property type="term" value="F:fatty acid synthase activity"/>
    <property type="evidence" value="ECO:0007669"/>
    <property type="project" value="TreeGrafter"/>
</dbReference>
<dbReference type="PANTHER" id="PTHR43775">
    <property type="entry name" value="FATTY ACID SYNTHASE"/>
    <property type="match status" value="1"/>
</dbReference>
<feature type="region of interest" description="Disordered" evidence="3">
    <location>
        <begin position="624"/>
        <end position="644"/>
    </location>
</feature>
<feature type="compositionally biased region" description="Pro residues" evidence="3">
    <location>
        <begin position="628"/>
        <end position="644"/>
    </location>
</feature>
<dbReference type="SMART" id="SM00822">
    <property type="entry name" value="PKS_KR"/>
    <property type="match status" value="1"/>
</dbReference>
<dbReference type="Pfam" id="PF08659">
    <property type="entry name" value="KR"/>
    <property type="match status" value="1"/>
</dbReference>
<accession>A0A6I3T4L7</accession>
<evidence type="ECO:0000313" key="6">
    <source>
        <dbReference type="Proteomes" id="UP000430634"/>
    </source>
</evidence>
<dbReference type="InterPro" id="IPR009081">
    <property type="entry name" value="PP-bd_ACP"/>
</dbReference>
<dbReference type="Gene3D" id="3.30.70.3290">
    <property type="match status" value="1"/>
</dbReference>
<dbReference type="InterPro" id="IPR036736">
    <property type="entry name" value="ACP-like_sf"/>
</dbReference>
<evidence type="ECO:0000256" key="2">
    <source>
        <dbReference type="ARBA" id="ARBA00022553"/>
    </source>
</evidence>
<evidence type="ECO:0000259" key="4">
    <source>
        <dbReference type="PROSITE" id="PS50075"/>
    </source>
</evidence>
<dbReference type="RefSeq" id="WP_155473674.1">
    <property type="nucleotide sequence ID" value="NZ_WNKZ01000199.1"/>
</dbReference>
<keyword evidence="1" id="KW-0596">Phosphopantetheine</keyword>
<dbReference type="SMART" id="SM01294">
    <property type="entry name" value="PKS_PP_betabranch"/>
    <property type="match status" value="1"/>
</dbReference>
<dbReference type="InterPro" id="IPR006162">
    <property type="entry name" value="Ppantetheine_attach_site"/>
</dbReference>
<dbReference type="EMBL" id="WNKZ01000199">
    <property type="protein sequence ID" value="MTV56471.1"/>
    <property type="molecule type" value="Genomic_DNA"/>
</dbReference>
<reference evidence="5 6" key="1">
    <citation type="submission" date="2019-11" db="EMBL/GenBank/DDBJ databases">
        <title>Type strains purchased from KCTC, JCM and DSMZ.</title>
        <authorList>
            <person name="Lu H."/>
        </authorList>
    </citation>
    <scope>NUCLEOTIDE SEQUENCE [LARGE SCALE GENOMIC DNA]</scope>
    <source>
        <strain evidence="5 6">KCTC 52429</strain>
    </source>
</reference>
<keyword evidence="2" id="KW-0597">Phosphoprotein</keyword>
<dbReference type="SUPFAM" id="SSF51735">
    <property type="entry name" value="NAD(P)-binding Rossmann-fold domains"/>
    <property type="match status" value="2"/>
</dbReference>
<comment type="caution">
    <text evidence="5">The sequence shown here is derived from an EMBL/GenBank/DDBJ whole genome shotgun (WGS) entry which is preliminary data.</text>
</comment>
<evidence type="ECO:0000256" key="1">
    <source>
        <dbReference type="ARBA" id="ARBA00022450"/>
    </source>
</evidence>